<dbReference type="Gene3D" id="3.40.50.300">
    <property type="entry name" value="P-loop containing nucleotide triphosphate hydrolases"/>
    <property type="match status" value="1"/>
</dbReference>
<organism evidence="3 4">
    <name type="scientific">Marinobacterium aestuariivivens</name>
    <dbReference type="NCBI Taxonomy" id="1698799"/>
    <lineage>
        <taxon>Bacteria</taxon>
        <taxon>Pseudomonadati</taxon>
        <taxon>Pseudomonadota</taxon>
        <taxon>Gammaproteobacteria</taxon>
        <taxon>Oceanospirillales</taxon>
        <taxon>Oceanospirillaceae</taxon>
        <taxon>Marinobacterium</taxon>
    </lineage>
</organism>
<feature type="domain" description="OLD protein-like TOPRIM" evidence="2">
    <location>
        <begin position="393"/>
        <end position="458"/>
    </location>
</feature>
<keyword evidence="3" id="KW-0540">Nuclease</keyword>
<accession>A0ABW2AA56</accession>
<evidence type="ECO:0000259" key="2">
    <source>
        <dbReference type="Pfam" id="PF20469"/>
    </source>
</evidence>
<proteinExistence type="predicted"/>
<evidence type="ECO:0000313" key="4">
    <source>
        <dbReference type="Proteomes" id="UP001596422"/>
    </source>
</evidence>
<dbReference type="PANTHER" id="PTHR43581">
    <property type="entry name" value="ATP/GTP PHOSPHATASE"/>
    <property type="match status" value="1"/>
</dbReference>
<evidence type="ECO:0000259" key="1">
    <source>
        <dbReference type="Pfam" id="PF13175"/>
    </source>
</evidence>
<evidence type="ECO:0000313" key="3">
    <source>
        <dbReference type="EMBL" id="MFC6674082.1"/>
    </source>
</evidence>
<protein>
    <submittedName>
        <fullName evidence="3">ATP-dependent endonuclease</fullName>
    </submittedName>
</protein>
<gene>
    <name evidence="3" type="ORF">ACFQDL_31275</name>
</gene>
<keyword evidence="3" id="KW-0378">Hydrolase</keyword>
<dbReference type="InterPro" id="IPR041685">
    <property type="entry name" value="AAA_GajA/Old/RecF-like"/>
</dbReference>
<reference evidence="4" key="1">
    <citation type="journal article" date="2019" name="Int. J. Syst. Evol. Microbiol.">
        <title>The Global Catalogue of Microorganisms (GCM) 10K type strain sequencing project: providing services to taxonomists for standard genome sequencing and annotation.</title>
        <authorList>
            <consortium name="The Broad Institute Genomics Platform"/>
            <consortium name="The Broad Institute Genome Sequencing Center for Infectious Disease"/>
            <person name="Wu L."/>
            <person name="Ma J."/>
        </authorList>
    </citation>
    <scope>NUCLEOTIDE SEQUENCE [LARGE SCALE GENOMIC DNA]</scope>
    <source>
        <strain evidence="4">NBRC 111756</strain>
    </source>
</reference>
<dbReference type="Pfam" id="PF13175">
    <property type="entry name" value="AAA_15"/>
    <property type="match status" value="2"/>
</dbReference>
<dbReference type="InterPro" id="IPR034139">
    <property type="entry name" value="TOPRIM_OLD"/>
</dbReference>
<comment type="caution">
    <text evidence="3">The sequence shown here is derived from an EMBL/GenBank/DDBJ whole genome shotgun (WGS) entry which is preliminary data.</text>
</comment>
<keyword evidence="3" id="KW-0255">Endonuclease</keyword>
<dbReference type="PANTHER" id="PTHR43581:SF4">
    <property type="entry name" value="ATP_GTP PHOSPHATASE"/>
    <property type="match status" value="1"/>
</dbReference>
<name>A0ABW2AA56_9GAMM</name>
<dbReference type="Pfam" id="PF20469">
    <property type="entry name" value="OLD-like_TOPRIM"/>
    <property type="match status" value="1"/>
</dbReference>
<sequence>MHRVSCIHIENFRACRKVTLPLDSYTPLVGQNNAGKSTILEAIRWVLKPSALKQTDFKSPNEPVVVAACVDGIDADVLGLIPHERHRQAIEPYCREGRLWIRVTSTGTSAKSTTQEVWQVEECPQEGVPEYWRTYPSGLPQAVTALLPEPLHVLAMHDIGEDLGKAKSGTTIKGLLDEIMKPLLAAHDELTTALDTIRSVLTTDGDQRSEHLKQFDSSATGALEHFFPGLALDLDLQVVDVKEFFKAGDLHVTDTVSGDRRRFDQMGTGAQRAIQMALIRYLADVRRAEDDLLSRRLLLIDEPELYLHPQGVRRLREALNTLSTSGFQVVLSTHSPLMLNRDNAANTVIVGNTADDGVTARKPLRQAVHEAIEGAESQSQTLFELGNLVDIYFADRVVLCEGKTDRRLLPLAYERLYQRSPDLDHITFVSVGGCNNFAKALSVLRAMDIRACAIADLDFAYNHARRAELLERDGGDLIAAKAVLNRLQQEHGFTLGGNGLPQKCSQWMASDIWACFAADEEGGSIAQSSHEALKHSHVWAWPQGCIEQVTGADDKGEDAIIEQEQKLRTMTVSEIETQMPVFKECFDWIKNLQATSQYQ</sequence>
<dbReference type="EMBL" id="JBHSWE010000002">
    <property type="protein sequence ID" value="MFC6674082.1"/>
    <property type="molecule type" value="Genomic_DNA"/>
</dbReference>
<dbReference type="CDD" id="cd01026">
    <property type="entry name" value="TOPRIM_OLD"/>
    <property type="match status" value="1"/>
</dbReference>
<dbReference type="InterPro" id="IPR051396">
    <property type="entry name" value="Bact_Antivir_Def_Nuclease"/>
</dbReference>
<feature type="domain" description="Endonuclease GajA/Old nuclease/RecF-like AAA" evidence="1">
    <location>
        <begin position="5"/>
        <end position="53"/>
    </location>
</feature>
<dbReference type="RefSeq" id="WP_379913715.1">
    <property type="nucleotide sequence ID" value="NZ_JBHSWE010000002.1"/>
</dbReference>
<feature type="domain" description="Endonuclease GajA/Old nuclease/RecF-like AAA" evidence="1">
    <location>
        <begin position="187"/>
        <end position="338"/>
    </location>
</feature>
<dbReference type="GO" id="GO:0004519">
    <property type="term" value="F:endonuclease activity"/>
    <property type="evidence" value="ECO:0007669"/>
    <property type="project" value="UniProtKB-KW"/>
</dbReference>
<dbReference type="Proteomes" id="UP001596422">
    <property type="component" value="Unassembled WGS sequence"/>
</dbReference>
<dbReference type="SUPFAM" id="SSF52540">
    <property type="entry name" value="P-loop containing nucleoside triphosphate hydrolases"/>
    <property type="match status" value="1"/>
</dbReference>
<dbReference type="InterPro" id="IPR027417">
    <property type="entry name" value="P-loop_NTPase"/>
</dbReference>
<keyword evidence="4" id="KW-1185">Reference proteome</keyword>